<dbReference type="InterPro" id="IPR036291">
    <property type="entry name" value="NAD(P)-bd_dom_sf"/>
</dbReference>
<accession>A0A0D7B5K5</accession>
<dbReference type="EMBL" id="KN880618">
    <property type="protein sequence ID" value="KIY64796.1"/>
    <property type="molecule type" value="Genomic_DNA"/>
</dbReference>
<keyword evidence="2" id="KW-1185">Reference proteome</keyword>
<gene>
    <name evidence="1" type="ORF">CYLTODRAFT_424897</name>
</gene>
<dbReference type="Gene3D" id="3.40.50.720">
    <property type="entry name" value="NAD(P)-binding Rossmann-like Domain"/>
    <property type="match status" value="1"/>
</dbReference>
<dbReference type="SUPFAM" id="SSF51735">
    <property type="entry name" value="NAD(P)-binding Rossmann-fold domains"/>
    <property type="match status" value="1"/>
</dbReference>
<organism evidence="1 2">
    <name type="scientific">Cylindrobasidium torrendii FP15055 ss-10</name>
    <dbReference type="NCBI Taxonomy" id="1314674"/>
    <lineage>
        <taxon>Eukaryota</taxon>
        <taxon>Fungi</taxon>
        <taxon>Dikarya</taxon>
        <taxon>Basidiomycota</taxon>
        <taxon>Agaricomycotina</taxon>
        <taxon>Agaricomycetes</taxon>
        <taxon>Agaricomycetidae</taxon>
        <taxon>Agaricales</taxon>
        <taxon>Marasmiineae</taxon>
        <taxon>Physalacriaceae</taxon>
        <taxon>Cylindrobasidium</taxon>
    </lineage>
</organism>
<dbReference type="Proteomes" id="UP000054007">
    <property type="component" value="Unassembled WGS sequence"/>
</dbReference>
<protein>
    <recommendedName>
        <fullName evidence="3">NAD(P)-binding domain-containing protein</fullName>
    </recommendedName>
</protein>
<proteinExistence type="predicted"/>
<dbReference type="AlphaFoldDB" id="A0A0D7B5K5"/>
<evidence type="ECO:0000313" key="2">
    <source>
        <dbReference type="Proteomes" id="UP000054007"/>
    </source>
</evidence>
<evidence type="ECO:0008006" key="3">
    <source>
        <dbReference type="Google" id="ProtNLM"/>
    </source>
</evidence>
<reference evidence="1 2" key="1">
    <citation type="journal article" date="2015" name="Fungal Genet. Biol.">
        <title>Evolution of novel wood decay mechanisms in Agaricales revealed by the genome sequences of Fistulina hepatica and Cylindrobasidium torrendii.</title>
        <authorList>
            <person name="Floudas D."/>
            <person name="Held B.W."/>
            <person name="Riley R."/>
            <person name="Nagy L.G."/>
            <person name="Koehler G."/>
            <person name="Ransdell A.S."/>
            <person name="Younus H."/>
            <person name="Chow J."/>
            <person name="Chiniquy J."/>
            <person name="Lipzen A."/>
            <person name="Tritt A."/>
            <person name="Sun H."/>
            <person name="Haridas S."/>
            <person name="LaButti K."/>
            <person name="Ohm R.A."/>
            <person name="Kues U."/>
            <person name="Blanchette R.A."/>
            <person name="Grigoriev I.V."/>
            <person name="Minto R.E."/>
            <person name="Hibbett D.S."/>
        </authorList>
    </citation>
    <scope>NUCLEOTIDE SEQUENCE [LARGE SCALE GENOMIC DNA]</scope>
    <source>
        <strain evidence="1 2">FP15055 ss-10</strain>
    </source>
</reference>
<sequence length="278" mass="30256">MPSTSINNVLSFGGSRNIGYYSAIRFLNQGATVHFLLRSTSVFDGNSEIQPFIQSGKAKLIQGDALKEADVKAAWDFASSTSPVDLVVFTIGTLPNISITKGIVMDIPNLVTQCYLNVVCTIPRHANPKLVVISSCGLTKHGHKVALPLLLKPMYSWLLAAPHKDKLGMERAVAYSAGWSWDNADGDAADMLGPDWQARKGLPAPGTLKNILVLRPALFTDGPCIADSGKNGKAPYRVTIGEELRGWTISRKDVAHFISVAVTEKWDEYKDNIVNIVY</sequence>
<name>A0A0D7B5K5_9AGAR</name>
<evidence type="ECO:0000313" key="1">
    <source>
        <dbReference type="EMBL" id="KIY64796.1"/>
    </source>
</evidence>
<dbReference type="OrthoDB" id="63935at2759"/>